<sequence length="126" mass="13623">MGQKADYPVTYRECDLERFETAPSLGAGIHRVRGSSGVHTFFVNIQQGLPLAIRVDSELHRDAPAGASIVSVLAPKDVTTQQAEELNRILETVLALAAPPRISLSDVNSLVARLPVFDFVKGLVSQ</sequence>
<evidence type="ECO:0000313" key="1">
    <source>
        <dbReference type="EMBL" id="MBB3010635.1"/>
    </source>
</evidence>
<evidence type="ECO:0000313" key="2">
    <source>
        <dbReference type="Proteomes" id="UP000578036"/>
    </source>
</evidence>
<name>A0A7W4YT84_9BURK</name>
<dbReference type="RefSeq" id="WP_183300677.1">
    <property type="nucleotide sequence ID" value="NZ_JACHWF010000009.1"/>
</dbReference>
<keyword evidence="2" id="KW-1185">Reference proteome</keyword>
<proteinExistence type="predicted"/>
<dbReference type="AlphaFoldDB" id="A0A7W4YT84"/>
<protein>
    <submittedName>
        <fullName evidence="1">Uncharacterized protein</fullName>
    </submittedName>
</protein>
<comment type="caution">
    <text evidence="1">The sequence shown here is derived from an EMBL/GenBank/DDBJ whole genome shotgun (WGS) entry which is preliminary data.</text>
</comment>
<reference evidence="1 2" key="1">
    <citation type="submission" date="2020-08" db="EMBL/GenBank/DDBJ databases">
        <title>Genomic Encyclopedia of Type Strains, Phase IV (KMG-V): Genome sequencing to study the core and pangenomes of soil and plant-associated prokaryotes.</title>
        <authorList>
            <person name="Whitman W."/>
        </authorList>
    </citation>
    <scope>NUCLEOTIDE SEQUENCE [LARGE SCALE GENOMIC DNA]</scope>
    <source>
        <strain evidence="1 2">SLV-2362</strain>
    </source>
</reference>
<accession>A0A7W4YT84</accession>
<dbReference type="EMBL" id="JACHWF010000009">
    <property type="protein sequence ID" value="MBB3010635.1"/>
    <property type="molecule type" value="Genomic_DNA"/>
</dbReference>
<organism evidence="1 2">
    <name type="scientific">Cupriavidus alkaliphilus</name>
    <dbReference type="NCBI Taxonomy" id="942866"/>
    <lineage>
        <taxon>Bacteria</taxon>
        <taxon>Pseudomonadati</taxon>
        <taxon>Pseudomonadota</taxon>
        <taxon>Betaproteobacteria</taxon>
        <taxon>Burkholderiales</taxon>
        <taxon>Burkholderiaceae</taxon>
        <taxon>Cupriavidus</taxon>
    </lineage>
</organism>
<dbReference type="Proteomes" id="UP000578036">
    <property type="component" value="Unassembled WGS sequence"/>
</dbReference>
<gene>
    <name evidence="1" type="ORF">FHX61_005316</name>
</gene>